<protein>
    <submittedName>
        <fullName evidence="2">Uncharacterized protein</fullName>
    </submittedName>
</protein>
<reference evidence="2 3" key="1">
    <citation type="submission" date="2024-04" db="EMBL/GenBank/DDBJ databases">
        <title>genome sequences of Mucor flavus KT1a and Helicostylum pulchrum KT1b strains isolation_sourced from the surface of a dry-aged beef.</title>
        <authorList>
            <person name="Toyotome T."/>
            <person name="Hosono M."/>
            <person name="Torimaru M."/>
            <person name="Fukuda K."/>
            <person name="Mikami N."/>
        </authorList>
    </citation>
    <scope>NUCLEOTIDE SEQUENCE [LARGE SCALE GENOMIC DNA]</scope>
    <source>
        <strain evidence="2 3">KT1b</strain>
    </source>
</reference>
<evidence type="ECO:0000313" key="3">
    <source>
        <dbReference type="Proteomes" id="UP001476247"/>
    </source>
</evidence>
<feature type="compositionally biased region" description="Basic and acidic residues" evidence="1">
    <location>
        <begin position="57"/>
        <end position="78"/>
    </location>
</feature>
<dbReference type="Proteomes" id="UP001476247">
    <property type="component" value="Unassembled WGS sequence"/>
</dbReference>
<dbReference type="EMBL" id="BAABUJ010000007">
    <property type="protein sequence ID" value="GAA5797009.1"/>
    <property type="molecule type" value="Genomic_DNA"/>
</dbReference>
<evidence type="ECO:0000256" key="1">
    <source>
        <dbReference type="SAM" id="MobiDB-lite"/>
    </source>
</evidence>
<sequence>MDIGNYPIYSNTDKAQKSRSFDGVPEPKNSWDQIGDYDQGPATGNNANVDDDDEEDDKKQAQPEPPKKTATQKEKQESDDAASIASQAAVKESQKNQS</sequence>
<organism evidence="2 3">
    <name type="scientific">Helicostylum pulchrum</name>
    <dbReference type="NCBI Taxonomy" id="562976"/>
    <lineage>
        <taxon>Eukaryota</taxon>
        <taxon>Fungi</taxon>
        <taxon>Fungi incertae sedis</taxon>
        <taxon>Mucoromycota</taxon>
        <taxon>Mucoromycotina</taxon>
        <taxon>Mucoromycetes</taxon>
        <taxon>Mucorales</taxon>
        <taxon>Mucorineae</taxon>
        <taxon>Mucoraceae</taxon>
        <taxon>Helicostylum</taxon>
    </lineage>
</organism>
<proteinExistence type="predicted"/>
<comment type="caution">
    <text evidence="2">The sequence shown here is derived from an EMBL/GenBank/DDBJ whole genome shotgun (WGS) entry which is preliminary data.</text>
</comment>
<gene>
    <name evidence="2" type="ORF">HPULCUR_002387</name>
</gene>
<keyword evidence="3" id="KW-1185">Reference proteome</keyword>
<evidence type="ECO:0000313" key="2">
    <source>
        <dbReference type="EMBL" id="GAA5797009.1"/>
    </source>
</evidence>
<accession>A0ABP9XQE5</accession>
<feature type="region of interest" description="Disordered" evidence="1">
    <location>
        <begin position="1"/>
        <end position="98"/>
    </location>
</feature>
<name>A0ABP9XQE5_9FUNG</name>